<accession>A0A446CA90</accession>
<feature type="transmembrane region" description="Helical" evidence="1">
    <location>
        <begin position="12"/>
        <end position="34"/>
    </location>
</feature>
<keyword evidence="1" id="KW-0472">Membrane</keyword>
<gene>
    <name evidence="2" type="ORF">AVE30378_01200</name>
</gene>
<reference evidence="2 3" key="1">
    <citation type="submission" date="2018-07" db="EMBL/GenBank/DDBJ databases">
        <authorList>
            <person name="Peeters C."/>
        </authorList>
    </citation>
    <scope>NUCLEOTIDE SEQUENCE [LARGE SCALE GENOMIC DNA]</scope>
    <source>
        <strain evidence="2 3">LMG 30378</strain>
    </source>
</reference>
<evidence type="ECO:0000313" key="2">
    <source>
        <dbReference type="EMBL" id="SSW64765.1"/>
    </source>
</evidence>
<name>A0A446CA90_9BURK</name>
<dbReference type="Proteomes" id="UP000289465">
    <property type="component" value="Unassembled WGS sequence"/>
</dbReference>
<feature type="transmembrane region" description="Helical" evidence="1">
    <location>
        <begin position="40"/>
        <end position="61"/>
    </location>
</feature>
<evidence type="ECO:0000313" key="3">
    <source>
        <dbReference type="Proteomes" id="UP000289465"/>
    </source>
</evidence>
<keyword evidence="1" id="KW-0812">Transmembrane</keyword>
<feature type="transmembrane region" description="Helical" evidence="1">
    <location>
        <begin position="82"/>
        <end position="101"/>
    </location>
</feature>
<sequence>MLEMDKDEIDAAGYFNHVNLVVGMFGVSASLTVMQFRAPAVPALVLAILMTCAAIGYAGPFRKDYHKRYRGLWKIPAFIGKMWLFLMNIVFLMLVGVGFITKEQLSAFV</sequence>
<organism evidence="2 3">
    <name type="scientific">Achromobacter veterisilvae</name>
    <dbReference type="NCBI Taxonomy" id="2069367"/>
    <lineage>
        <taxon>Bacteria</taxon>
        <taxon>Pseudomonadati</taxon>
        <taxon>Pseudomonadota</taxon>
        <taxon>Betaproteobacteria</taxon>
        <taxon>Burkholderiales</taxon>
        <taxon>Alcaligenaceae</taxon>
        <taxon>Achromobacter</taxon>
    </lineage>
</organism>
<dbReference type="AlphaFoldDB" id="A0A446CA90"/>
<dbReference type="EMBL" id="UFQC01000005">
    <property type="protein sequence ID" value="SSW64765.1"/>
    <property type="molecule type" value="Genomic_DNA"/>
</dbReference>
<keyword evidence="1" id="KW-1133">Transmembrane helix</keyword>
<proteinExistence type="predicted"/>
<evidence type="ECO:0000256" key="1">
    <source>
        <dbReference type="SAM" id="Phobius"/>
    </source>
</evidence>
<dbReference type="RefSeq" id="WP_129239859.1">
    <property type="nucleotide sequence ID" value="NZ_UFQC01000005.1"/>
</dbReference>
<protein>
    <submittedName>
        <fullName evidence="2">Uncharacterized protein</fullName>
    </submittedName>
</protein>